<reference evidence="1" key="1">
    <citation type="submission" date="2018-07" db="EMBL/GenBank/DDBJ databases">
        <title>Genome assembly of strain Ka43.</title>
        <authorList>
            <person name="Kukolya J."/>
            <person name="Nagy I."/>
            <person name="Horvath B."/>
            <person name="Toth A."/>
        </authorList>
    </citation>
    <scope>NUCLEOTIDE SEQUENCE</scope>
    <source>
        <strain evidence="1">KB43</strain>
    </source>
</reference>
<dbReference type="PROSITE" id="PS51257">
    <property type="entry name" value="PROKAR_LIPOPROTEIN"/>
    <property type="match status" value="1"/>
</dbReference>
<evidence type="ECO:0008006" key="3">
    <source>
        <dbReference type="Google" id="ProtNLM"/>
    </source>
</evidence>
<keyword evidence="2" id="KW-1185">Reference proteome</keyword>
<organism evidence="1 2">
    <name type="scientific">Cellvibrio polysaccharolyticus</name>
    <dbReference type="NCBI Taxonomy" id="2082724"/>
    <lineage>
        <taxon>Bacteria</taxon>
        <taxon>Pseudomonadati</taxon>
        <taxon>Pseudomonadota</taxon>
        <taxon>Gammaproteobacteria</taxon>
        <taxon>Cellvibrionales</taxon>
        <taxon>Cellvibrionaceae</taxon>
        <taxon>Cellvibrio</taxon>
    </lineage>
</organism>
<evidence type="ECO:0000313" key="1">
    <source>
        <dbReference type="EMBL" id="MBE8717923.1"/>
    </source>
</evidence>
<dbReference type="RefSeq" id="WP_193910084.1">
    <property type="nucleotide sequence ID" value="NZ_PRDL01000001.1"/>
</dbReference>
<sequence>MNIRFKAPLLATLLMAAGLSGCGQSSDRDEIAANLEGMEEGCNRVLLSALPAPRSLTVAEYARTNCAYNQASRFWEKGELRISVQIVDSKAELPSNIAALGMADMIKHANALSYGMAKGIVDSTKRTLEEVEASPEMLAFFGGEAYLPIILKTSIGEDAAVTFARSGGAGPLYSVIDDRFVVTIERSDASEFPDNRAAERAYKPLLDSVNFTFLR</sequence>
<comment type="caution">
    <text evidence="1">The sequence shown here is derived from an EMBL/GenBank/DDBJ whole genome shotgun (WGS) entry which is preliminary data.</text>
</comment>
<evidence type="ECO:0000313" key="2">
    <source>
        <dbReference type="Proteomes" id="UP000652567"/>
    </source>
</evidence>
<dbReference type="AlphaFoldDB" id="A0A928V357"/>
<accession>A0A928V357</accession>
<name>A0A928V357_9GAMM</name>
<proteinExistence type="predicted"/>
<dbReference type="Proteomes" id="UP000652567">
    <property type="component" value="Unassembled WGS sequence"/>
</dbReference>
<protein>
    <recommendedName>
        <fullName evidence="3">Lipoprotein</fullName>
    </recommendedName>
</protein>
<dbReference type="EMBL" id="PRDL01000001">
    <property type="protein sequence ID" value="MBE8717923.1"/>
    <property type="molecule type" value="Genomic_DNA"/>
</dbReference>
<gene>
    <name evidence="1" type="ORF">C4F51_12085</name>
</gene>